<sequence>MLDQQIAQELALKMASDAQFWAALIGFIGVVVGSILSIAGNLLFHWYQNRRANSLDNLRKNLLRQMLENSKFPEGRSLETLSRVTGAEPEECRRLLIEIGARGFTLARGVEGWTYVKNRQWSEQ</sequence>
<gene>
    <name evidence="2" type="ORF">HU760_004115</name>
</gene>
<feature type="transmembrane region" description="Helical" evidence="1">
    <location>
        <begin position="20"/>
        <end position="44"/>
    </location>
</feature>
<dbReference type="Proteomes" id="UP000609530">
    <property type="component" value="Unassembled WGS sequence"/>
</dbReference>
<protein>
    <submittedName>
        <fullName evidence="2">Uncharacterized protein</fullName>
    </submittedName>
</protein>
<organism evidence="2 3">
    <name type="scientific">Pseudomonas oryzicola</name>
    <dbReference type="NCBI Taxonomy" id="485876"/>
    <lineage>
        <taxon>Bacteria</taxon>
        <taxon>Pseudomonadati</taxon>
        <taxon>Pseudomonadota</taxon>
        <taxon>Gammaproteobacteria</taxon>
        <taxon>Pseudomonadales</taxon>
        <taxon>Pseudomonadaceae</taxon>
        <taxon>Pseudomonas</taxon>
    </lineage>
</organism>
<comment type="caution">
    <text evidence="2">The sequence shown here is derived from an EMBL/GenBank/DDBJ whole genome shotgun (WGS) entry which is preliminary data.</text>
</comment>
<dbReference type="RefSeq" id="WP_186672834.1">
    <property type="nucleotide sequence ID" value="NZ_JABWRZ020000001.1"/>
</dbReference>
<evidence type="ECO:0000256" key="1">
    <source>
        <dbReference type="SAM" id="Phobius"/>
    </source>
</evidence>
<proteinExistence type="predicted"/>
<evidence type="ECO:0000313" key="3">
    <source>
        <dbReference type="Proteomes" id="UP000609530"/>
    </source>
</evidence>
<keyword evidence="1" id="KW-1133">Transmembrane helix</keyword>
<keyword evidence="1" id="KW-0812">Transmembrane</keyword>
<keyword evidence="1" id="KW-0472">Membrane</keyword>
<accession>A0ABS6Q6H6</accession>
<evidence type="ECO:0000313" key="2">
    <source>
        <dbReference type="EMBL" id="MBV4489784.1"/>
    </source>
</evidence>
<name>A0ABS6Q6H6_9PSED</name>
<dbReference type="EMBL" id="JABWRZ020000001">
    <property type="protein sequence ID" value="MBV4489784.1"/>
    <property type="molecule type" value="Genomic_DNA"/>
</dbReference>
<keyword evidence="3" id="KW-1185">Reference proteome</keyword>
<reference evidence="2 3" key="1">
    <citation type="journal article" date="2020" name="Microorganisms">
        <title>Reliable Identification of Environmental Pseudomonas Isolates Using the rpoD Gene.</title>
        <authorList>
            <consortium name="The Broad Institute Genome Sequencing Platform"/>
            <person name="Girard L."/>
            <person name="Lood C."/>
            <person name="Rokni-Zadeh H."/>
            <person name="van Noort V."/>
            <person name="Lavigne R."/>
            <person name="De Mot R."/>
        </authorList>
    </citation>
    <scope>NUCLEOTIDE SEQUENCE [LARGE SCALE GENOMIC DNA]</scope>
    <source>
        <strain evidence="2 3">RD9SR1</strain>
    </source>
</reference>